<evidence type="ECO:0000256" key="16">
    <source>
        <dbReference type="ARBA" id="ARBA00077470"/>
    </source>
</evidence>
<comment type="subcellular location">
    <subcellularLocation>
        <location evidence="3">Chromosome</location>
    </subcellularLocation>
    <subcellularLocation>
        <location evidence="2">Endomembrane system</location>
        <topology evidence="2">Multi-pass membrane protein</topology>
    </subcellularLocation>
    <subcellularLocation>
        <location evidence="1">Nucleus</location>
    </subcellularLocation>
</comment>
<dbReference type="GO" id="GO:0006298">
    <property type="term" value="P:mismatch repair"/>
    <property type="evidence" value="ECO:0007669"/>
    <property type="project" value="InterPro"/>
</dbReference>
<feature type="domain" description="DNA mismatch repair proteins mutS family" evidence="18">
    <location>
        <begin position="898"/>
        <end position="914"/>
    </location>
</feature>
<dbReference type="GO" id="GO:0030983">
    <property type="term" value="F:mismatched DNA binding"/>
    <property type="evidence" value="ECO:0007669"/>
    <property type="project" value="InterPro"/>
</dbReference>
<evidence type="ECO:0000256" key="2">
    <source>
        <dbReference type="ARBA" id="ARBA00004127"/>
    </source>
</evidence>
<dbReference type="Proteomes" id="UP000237438">
    <property type="component" value="Unassembled WGS sequence"/>
</dbReference>
<dbReference type="PANTHER" id="PTHR11361">
    <property type="entry name" value="DNA MISMATCH REPAIR PROTEIN MUTS FAMILY MEMBER"/>
    <property type="match status" value="1"/>
</dbReference>
<keyword evidence="9" id="KW-0067">ATP-binding</keyword>
<dbReference type="GO" id="GO:0005524">
    <property type="term" value="F:ATP binding"/>
    <property type="evidence" value="ECO:0007669"/>
    <property type="project" value="UniProtKB-KW"/>
</dbReference>
<dbReference type="SUPFAM" id="SSF48334">
    <property type="entry name" value="DNA repair protein MutS, domain III"/>
    <property type="match status" value="1"/>
</dbReference>
<evidence type="ECO:0000256" key="9">
    <source>
        <dbReference type="ARBA" id="ARBA00022840"/>
    </source>
</evidence>
<evidence type="ECO:0000259" key="18">
    <source>
        <dbReference type="PROSITE" id="PS00486"/>
    </source>
</evidence>
<organism evidence="19 20">
    <name type="scientific">Erysiphe pulchra</name>
    <dbReference type="NCBI Taxonomy" id="225359"/>
    <lineage>
        <taxon>Eukaryota</taxon>
        <taxon>Fungi</taxon>
        <taxon>Dikarya</taxon>
        <taxon>Ascomycota</taxon>
        <taxon>Pezizomycotina</taxon>
        <taxon>Leotiomycetes</taxon>
        <taxon>Erysiphales</taxon>
        <taxon>Erysiphaceae</taxon>
        <taxon>Erysiphe</taxon>
    </lineage>
</organism>
<evidence type="ECO:0000256" key="17">
    <source>
        <dbReference type="SAM" id="SignalP"/>
    </source>
</evidence>
<keyword evidence="10" id="KW-1133">Transmembrane helix</keyword>
<dbReference type="Gene3D" id="3.40.50.300">
    <property type="entry name" value="P-loop containing nucleotide triphosphate hydrolases"/>
    <property type="match status" value="1"/>
</dbReference>
<keyword evidence="11" id="KW-0238">DNA-binding</keyword>
<dbReference type="InterPro" id="IPR007696">
    <property type="entry name" value="DNA_mismatch_repair_MutS_core"/>
</dbReference>
<keyword evidence="7" id="KW-0812">Transmembrane</keyword>
<dbReference type="SMART" id="SM00533">
    <property type="entry name" value="MUTSd"/>
    <property type="match status" value="1"/>
</dbReference>
<dbReference type="PROSITE" id="PS00486">
    <property type="entry name" value="DNA_MISMATCH_REPAIR_2"/>
    <property type="match status" value="1"/>
</dbReference>
<dbReference type="PANTHER" id="PTHR11361:SF20">
    <property type="entry name" value="MUTS PROTEIN HOMOLOG 5"/>
    <property type="match status" value="1"/>
</dbReference>
<evidence type="ECO:0000256" key="3">
    <source>
        <dbReference type="ARBA" id="ARBA00004286"/>
    </source>
</evidence>
<dbReference type="Pfam" id="PF05192">
    <property type="entry name" value="MutS_III"/>
    <property type="match status" value="1"/>
</dbReference>
<dbReference type="SUPFAM" id="SSF52540">
    <property type="entry name" value="P-loop containing nucleoside triphosphate hydrolases"/>
    <property type="match status" value="1"/>
</dbReference>
<dbReference type="InterPro" id="IPR036187">
    <property type="entry name" value="DNA_mismatch_repair_MutS_sf"/>
</dbReference>
<dbReference type="InterPro" id="IPR011184">
    <property type="entry name" value="DNA_mismatch_repair_Msh2"/>
</dbReference>
<sequence length="1069" mass="119154">MAYISKCLIGLGLLFLAHSCYSAHEHSMLHSVGVAPITQISKQGVASSALPSLPTDISVETIVAIIVTCLGLVLGTPDLEPIQWRVWAGKIEREGEGRLFHTDGFIKRGYSGNPIKALESRPGFVDIRRQRQEFLAWTRNFLRQDADYALPGPLLLKEKRVSLKLPSTKSPGASTFLLKSKVNAENTGSISEVQSHEESDEIHEIFMAVDLRNRETIGCAYYSPREQKLYLVEDVKMTSLDIIDTLKLQIQPTVILISSKAEEKLESHLSQDARGIDREGEGNDVLGSYVLEYRPASDFSFDQAKNKLVNLALDQEKESDIVFTTPEDLLGNPVGDQISMQNMGRQGRLMRLSGRIDLESKVTVSCAGAVLNYISRRRKSEYLPNDQDALFFFQVRSIEMITLSDTLFVNADTFTSLQIILRENHPNSHMQGPSKSSSGGKESLSVYGLFYHLARTPQGKQKLRRIFLRPTTNLIVINERLKSIRVLLRPENSHYLEKVHHNLKMIKDIRTVILHLQKGISDISGKGNVFRRGVWGSLQNFAFNVLKIFEAIHEISDTETLDITVRIITEIDAALLNHVGILITETVDFNASAELHRTAILQGVDAELDSVKRTYDGMDNLLTQVANQLSTSVPEWASQYIENCIFFPQLGFLTVVPLDPETGNGKYEGEGVLNDIWERMFVSNDMGYYKNRCMREMDAYFGDMYGKICDREIEIVHELAVAVLKHENVLITASDLCGELDCLVALALGARKYRFCEPQITPENIISIEGGRHPLQELTVPAYISNNCSIAGGTGKNDQTEKLVKLPENSVQKSKGPSMLIMTGPNYSGKSAYLKQNALIVYLAHIGSFVPAENATIGLTDKIMTRINSRESVSRNQSAFMIDLQQVSLALTLSTHRTLIVIDEFGKGTNATDGAGLCCGVFEYLLSLGSERPKVLAATHFHEIFENGYLCDRPELAFGHMEVRVDSESESGEDQITYLYRFLLGRSISSFGTCCALMNGIDPIIVKRAEELILCAARGEDLTAICATISADEIQELESAETIGRRFLEQDFSDLDPQQSDLQLLTHIK</sequence>
<keyword evidence="20" id="KW-1185">Reference proteome</keyword>
<comment type="similarity">
    <text evidence="4">Belongs to the membrane magnesium transporter (TC 1.A.67) family.</text>
</comment>
<keyword evidence="6" id="KW-0158">Chromosome</keyword>
<evidence type="ECO:0000256" key="4">
    <source>
        <dbReference type="ARBA" id="ARBA00006109"/>
    </source>
</evidence>
<keyword evidence="17" id="KW-0732">Signal</keyword>
<dbReference type="GO" id="GO:0051026">
    <property type="term" value="P:chiasma assembly"/>
    <property type="evidence" value="ECO:0007669"/>
    <property type="project" value="UniProtKB-ARBA"/>
</dbReference>
<dbReference type="InterPro" id="IPR045076">
    <property type="entry name" value="MutS"/>
</dbReference>
<dbReference type="Pfam" id="PF10270">
    <property type="entry name" value="MMgT"/>
    <property type="match status" value="1"/>
</dbReference>
<comment type="caution">
    <text evidence="19">The sequence shown here is derived from an EMBL/GenBank/DDBJ whole genome shotgun (WGS) entry which is preliminary data.</text>
</comment>
<evidence type="ECO:0000256" key="8">
    <source>
        <dbReference type="ARBA" id="ARBA00022741"/>
    </source>
</evidence>
<evidence type="ECO:0000256" key="1">
    <source>
        <dbReference type="ARBA" id="ARBA00004123"/>
    </source>
</evidence>
<evidence type="ECO:0000256" key="6">
    <source>
        <dbReference type="ARBA" id="ARBA00022454"/>
    </source>
</evidence>
<dbReference type="GO" id="GO:0005694">
    <property type="term" value="C:chromosome"/>
    <property type="evidence" value="ECO:0007669"/>
    <property type="project" value="UniProtKB-SubCell"/>
</dbReference>
<dbReference type="CDD" id="cd03281">
    <property type="entry name" value="ABC_MSH5_euk"/>
    <property type="match status" value="1"/>
</dbReference>
<dbReference type="OrthoDB" id="29596at2759"/>
<evidence type="ECO:0000256" key="11">
    <source>
        <dbReference type="ARBA" id="ARBA00023125"/>
    </source>
</evidence>
<proteinExistence type="inferred from homology"/>
<feature type="signal peptide" evidence="17">
    <location>
        <begin position="1"/>
        <end position="22"/>
    </location>
</feature>
<evidence type="ECO:0000256" key="15">
    <source>
        <dbReference type="ARBA" id="ARBA00073549"/>
    </source>
</evidence>
<accession>A0A2S4PQ12</accession>
<comment type="similarity">
    <text evidence="5">Belongs to the DNA mismatch repair MutS family.</text>
</comment>
<dbReference type="InterPro" id="IPR027417">
    <property type="entry name" value="P-loop_NTPase"/>
</dbReference>
<evidence type="ECO:0000256" key="5">
    <source>
        <dbReference type="ARBA" id="ARBA00006271"/>
    </source>
</evidence>
<dbReference type="STRING" id="225359.A0A2S4PQ12"/>
<feature type="chain" id="PRO_5015651868" description="DNA mismatch repair protein MSH5" evidence="17">
    <location>
        <begin position="23"/>
        <end position="1069"/>
    </location>
</feature>
<dbReference type="Pfam" id="PF00488">
    <property type="entry name" value="MutS_V"/>
    <property type="match status" value="1"/>
</dbReference>
<evidence type="ECO:0000256" key="13">
    <source>
        <dbReference type="ARBA" id="ARBA00023242"/>
    </source>
</evidence>
<protein>
    <recommendedName>
        <fullName evidence="15">DNA mismatch repair protein MSH5</fullName>
    </recommendedName>
    <alternativeName>
        <fullName evidence="16">MutS protein homolog 5</fullName>
    </alternativeName>
</protein>
<keyword evidence="14" id="KW-0469">Meiosis</keyword>
<dbReference type="InterPro" id="IPR018937">
    <property type="entry name" value="MMgT"/>
</dbReference>
<dbReference type="Gene3D" id="1.10.1420.10">
    <property type="match status" value="1"/>
</dbReference>
<evidence type="ECO:0000256" key="14">
    <source>
        <dbReference type="ARBA" id="ARBA00023254"/>
    </source>
</evidence>
<keyword evidence="12" id="KW-0472">Membrane</keyword>
<dbReference type="AlphaFoldDB" id="A0A2S4PQ12"/>
<dbReference type="GO" id="GO:0005634">
    <property type="term" value="C:nucleus"/>
    <property type="evidence" value="ECO:0007669"/>
    <property type="project" value="UniProtKB-SubCell"/>
</dbReference>
<evidence type="ECO:0000256" key="7">
    <source>
        <dbReference type="ARBA" id="ARBA00022692"/>
    </source>
</evidence>
<feature type="non-terminal residue" evidence="19">
    <location>
        <position position="1069"/>
    </location>
</feature>
<gene>
    <name evidence="19" type="ORF">EPUL_004453</name>
</gene>
<dbReference type="GO" id="GO:0140664">
    <property type="term" value="F:ATP-dependent DNA damage sensor activity"/>
    <property type="evidence" value="ECO:0007669"/>
    <property type="project" value="InterPro"/>
</dbReference>
<keyword evidence="13" id="KW-0539">Nucleus</keyword>
<evidence type="ECO:0000313" key="19">
    <source>
        <dbReference type="EMBL" id="POS84125.1"/>
    </source>
</evidence>
<dbReference type="PIRSF" id="PIRSF005813">
    <property type="entry name" value="MSH2"/>
    <property type="match status" value="1"/>
</dbReference>
<dbReference type="SMART" id="SM00534">
    <property type="entry name" value="MUTSac"/>
    <property type="match status" value="1"/>
</dbReference>
<dbReference type="FunFam" id="3.40.50.300:FF:001067">
    <property type="entry name" value="DNA mismatch repair protein MSH5"/>
    <property type="match status" value="1"/>
</dbReference>
<dbReference type="InterPro" id="IPR000432">
    <property type="entry name" value="DNA_mismatch_repair_MutS_C"/>
</dbReference>
<dbReference type="EMBL" id="PEDP01001167">
    <property type="protein sequence ID" value="POS84125.1"/>
    <property type="molecule type" value="Genomic_DNA"/>
</dbReference>
<evidence type="ECO:0000256" key="12">
    <source>
        <dbReference type="ARBA" id="ARBA00023136"/>
    </source>
</evidence>
<reference evidence="19 20" key="1">
    <citation type="submission" date="2017-10" db="EMBL/GenBank/DDBJ databases">
        <title>Development of genomic resources for the powdery mildew, Erysiphe pulchra.</title>
        <authorList>
            <person name="Wadl P.A."/>
            <person name="Mack B.M."/>
            <person name="Moore G."/>
            <person name="Beltz S.B."/>
        </authorList>
    </citation>
    <scope>NUCLEOTIDE SEQUENCE [LARGE SCALE GENOMIC DNA]</scope>
    <source>
        <strain evidence="19">Cflorida</strain>
    </source>
</reference>
<evidence type="ECO:0000256" key="10">
    <source>
        <dbReference type="ARBA" id="ARBA00022989"/>
    </source>
</evidence>
<name>A0A2S4PQ12_9PEZI</name>
<keyword evidence="8" id="KW-0547">Nucleotide-binding</keyword>
<dbReference type="GO" id="GO:0012505">
    <property type="term" value="C:endomembrane system"/>
    <property type="evidence" value="ECO:0007669"/>
    <property type="project" value="UniProtKB-SubCell"/>
</dbReference>
<evidence type="ECO:0000313" key="20">
    <source>
        <dbReference type="Proteomes" id="UP000237438"/>
    </source>
</evidence>